<feature type="compositionally biased region" description="Polar residues" evidence="6">
    <location>
        <begin position="28"/>
        <end position="40"/>
    </location>
</feature>
<feature type="transmembrane region" description="Helical" evidence="7">
    <location>
        <begin position="266"/>
        <end position="283"/>
    </location>
</feature>
<sequence>MDKEEDSSHSNQAASEPLLSGLRDEEAQTSGSTRKLQPSASGRGEEQDRSALGLALYALSSCFLSTALVFAKKLGQWHMPTFEILMARSITLMFFALIGCAWKRVHPLGNRRWLLLVRGIFGFGAIVNYLFAVMYLPLHEALVLTFTAPVWASILGPFLIKETPQKMVAVSIAMCMVGTILITQPSVLGFAKNERSLLGVGFALLQAFSSACAKMCVRELRTTESPFVSVLYLSMCSFVASIVGCAIPAALKVPNSFRLPIGLKEWGFLLGVGLASWGSQICMTNALRFARAAPALAMSYLSVVITLIYGYFVFNEIPTKWSGAGSALILSSTLAMGVFERKKDQISAVQAERSQQPNSDLYRWLLTKGARTPQQGPLKLAISDLKNSAGRGLIVTQDCAAGEVLLTVPCSLALMQPSSDDGDWSGGLALQILQLKAEGLRDADGSEGMGTWGNALPEMPEHFAAVGVHQQVSDAALTHEALFLKDVVSQAAQAYADEIQGLGLTPQDFVWAFSMGRSRSFALEWGQELVHVMVPGIDMANHSFTPTAQVGCRFNPDMSQGQDAVEDVCDPSTFLPSAESSYFGLMVGDEPLSAGAEITISYGSYPNEVPQTGNE</sequence>
<dbReference type="PANTHER" id="PTHR22911">
    <property type="entry name" value="ACYL-MALONYL CONDENSING ENZYME-RELATED"/>
    <property type="match status" value="1"/>
</dbReference>
<proteinExistence type="inferred from homology"/>
<keyword evidence="4 7" id="KW-1133">Transmembrane helix</keyword>
<feature type="transmembrane region" description="Helical" evidence="7">
    <location>
        <begin position="167"/>
        <end position="191"/>
    </location>
</feature>
<dbReference type="Proteomes" id="UP001465755">
    <property type="component" value="Unassembled WGS sequence"/>
</dbReference>
<reference evidence="9 10" key="1">
    <citation type="journal article" date="2024" name="Nat. Commun.">
        <title>Phylogenomics reveals the evolutionary origins of lichenization in chlorophyte algae.</title>
        <authorList>
            <person name="Puginier C."/>
            <person name="Libourel C."/>
            <person name="Otte J."/>
            <person name="Skaloud P."/>
            <person name="Haon M."/>
            <person name="Grisel S."/>
            <person name="Petersen M."/>
            <person name="Berrin J.G."/>
            <person name="Delaux P.M."/>
            <person name="Dal Grande F."/>
            <person name="Keller J."/>
        </authorList>
    </citation>
    <scope>NUCLEOTIDE SEQUENCE [LARGE SCALE GENOMIC DNA]</scope>
    <source>
        <strain evidence="9 10">SAG 2036</strain>
    </source>
</reference>
<evidence type="ECO:0000256" key="2">
    <source>
        <dbReference type="ARBA" id="ARBA00007635"/>
    </source>
</evidence>
<evidence type="ECO:0000256" key="6">
    <source>
        <dbReference type="SAM" id="MobiDB-lite"/>
    </source>
</evidence>
<feature type="transmembrane region" description="Helical" evidence="7">
    <location>
        <begin position="51"/>
        <end position="70"/>
    </location>
</feature>
<comment type="caution">
    <text evidence="9">The sequence shown here is derived from an EMBL/GenBank/DDBJ whole genome shotgun (WGS) entry which is preliminary data.</text>
</comment>
<feature type="transmembrane region" description="Helical" evidence="7">
    <location>
        <begin position="197"/>
        <end position="217"/>
    </location>
</feature>
<dbReference type="InterPro" id="IPR000620">
    <property type="entry name" value="EamA_dom"/>
</dbReference>
<dbReference type="CDD" id="cd10527">
    <property type="entry name" value="SET_LSMT"/>
    <property type="match status" value="1"/>
</dbReference>
<dbReference type="EMBL" id="JALJOQ010000008">
    <property type="protein sequence ID" value="KAK9812242.1"/>
    <property type="molecule type" value="Genomic_DNA"/>
</dbReference>
<dbReference type="Gene3D" id="3.90.1410.10">
    <property type="entry name" value="set domain protein methyltransferase, domain 1"/>
    <property type="match status" value="1"/>
</dbReference>
<feature type="transmembrane region" description="Helical" evidence="7">
    <location>
        <begin position="295"/>
        <end position="314"/>
    </location>
</feature>
<feature type="transmembrane region" description="Helical" evidence="7">
    <location>
        <begin position="229"/>
        <end position="251"/>
    </location>
</feature>
<evidence type="ECO:0000259" key="8">
    <source>
        <dbReference type="Pfam" id="PF00892"/>
    </source>
</evidence>
<comment type="similarity">
    <text evidence="2">Belongs to the drug/metabolite transporter (DMT) superfamily. Plant drug/metabolite exporter (P-DME) (TC 2.A.7.4) family.</text>
</comment>
<dbReference type="InterPro" id="IPR037185">
    <property type="entry name" value="EmrE-like"/>
</dbReference>
<dbReference type="InterPro" id="IPR046341">
    <property type="entry name" value="SET_dom_sf"/>
</dbReference>
<comment type="subcellular location">
    <subcellularLocation>
        <location evidence="1">Membrane</location>
        <topology evidence="1">Multi-pass membrane protein</topology>
    </subcellularLocation>
</comment>
<feature type="transmembrane region" description="Helical" evidence="7">
    <location>
        <begin position="82"/>
        <end position="102"/>
    </location>
</feature>
<keyword evidence="5 7" id="KW-0472">Membrane</keyword>
<evidence type="ECO:0000256" key="5">
    <source>
        <dbReference type="ARBA" id="ARBA00023136"/>
    </source>
</evidence>
<accession>A0AAW1PUS8</accession>
<organism evidence="9 10">
    <name type="scientific">Symbiochloris irregularis</name>
    <dbReference type="NCBI Taxonomy" id="706552"/>
    <lineage>
        <taxon>Eukaryota</taxon>
        <taxon>Viridiplantae</taxon>
        <taxon>Chlorophyta</taxon>
        <taxon>core chlorophytes</taxon>
        <taxon>Trebouxiophyceae</taxon>
        <taxon>Trebouxiales</taxon>
        <taxon>Trebouxiaceae</taxon>
        <taxon>Symbiochloris</taxon>
    </lineage>
</organism>
<evidence type="ECO:0000256" key="1">
    <source>
        <dbReference type="ARBA" id="ARBA00004141"/>
    </source>
</evidence>
<feature type="transmembrane region" description="Helical" evidence="7">
    <location>
        <begin position="141"/>
        <end position="160"/>
    </location>
</feature>
<dbReference type="SUPFAM" id="SSF103481">
    <property type="entry name" value="Multidrug resistance efflux transporter EmrE"/>
    <property type="match status" value="2"/>
</dbReference>
<evidence type="ECO:0000313" key="10">
    <source>
        <dbReference type="Proteomes" id="UP001465755"/>
    </source>
</evidence>
<gene>
    <name evidence="9" type="ORF">WJX73_006670</name>
</gene>
<evidence type="ECO:0000256" key="4">
    <source>
        <dbReference type="ARBA" id="ARBA00022989"/>
    </source>
</evidence>
<dbReference type="AlphaFoldDB" id="A0AAW1PUS8"/>
<protein>
    <recommendedName>
        <fullName evidence="8">EamA domain-containing protein</fullName>
    </recommendedName>
</protein>
<dbReference type="SUPFAM" id="SSF82199">
    <property type="entry name" value="SET domain"/>
    <property type="match status" value="1"/>
</dbReference>
<evidence type="ECO:0000256" key="7">
    <source>
        <dbReference type="SAM" id="Phobius"/>
    </source>
</evidence>
<keyword evidence="3 7" id="KW-0812">Transmembrane</keyword>
<feature type="region of interest" description="Disordered" evidence="6">
    <location>
        <begin position="1"/>
        <end position="45"/>
    </location>
</feature>
<keyword evidence="10" id="KW-1185">Reference proteome</keyword>
<dbReference type="Pfam" id="PF00892">
    <property type="entry name" value="EamA"/>
    <property type="match status" value="2"/>
</dbReference>
<feature type="domain" description="EamA" evidence="8">
    <location>
        <begin position="198"/>
        <end position="335"/>
    </location>
</feature>
<name>A0AAW1PUS8_9CHLO</name>
<dbReference type="PANTHER" id="PTHR22911:SF6">
    <property type="entry name" value="SOLUTE CARRIER FAMILY 35 MEMBER G1"/>
    <property type="match status" value="1"/>
</dbReference>
<dbReference type="GO" id="GO:0016020">
    <property type="term" value="C:membrane"/>
    <property type="evidence" value="ECO:0007669"/>
    <property type="project" value="UniProtKB-SubCell"/>
</dbReference>
<evidence type="ECO:0000256" key="3">
    <source>
        <dbReference type="ARBA" id="ARBA00022692"/>
    </source>
</evidence>
<feature type="domain" description="EamA" evidence="8">
    <location>
        <begin position="53"/>
        <end position="183"/>
    </location>
</feature>
<feature type="transmembrane region" description="Helical" evidence="7">
    <location>
        <begin position="114"/>
        <end position="135"/>
    </location>
</feature>
<evidence type="ECO:0000313" key="9">
    <source>
        <dbReference type="EMBL" id="KAK9812242.1"/>
    </source>
</evidence>